<keyword evidence="2" id="KW-1185">Reference proteome</keyword>
<proteinExistence type="predicted"/>
<reference evidence="1" key="1">
    <citation type="submission" date="2023-04" db="EMBL/GenBank/DDBJ databases">
        <title>Candida boidinii NBRC 1967.</title>
        <authorList>
            <person name="Ichikawa N."/>
            <person name="Sato H."/>
            <person name="Tonouchi N."/>
        </authorList>
    </citation>
    <scope>NUCLEOTIDE SEQUENCE</scope>
    <source>
        <strain evidence="1">NBRC 1967</strain>
    </source>
</reference>
<evidence type="ECO:0000313" key="2">
    <source>
        <dbReference type="Proteomes" id="UP001165101"/>
    </source>
</evidence>
<dbReference type="EMBL" id="BSXV01000733">
    <property type="protein sequence ID" value="GME90393.1"/>
    <property type="molecule type" value="Genomic_DNA"/>
</dbReference>
<name>A0ACB5TKF7_CANBO</name>
<accession>A0ACB5TKF7</accession>
<organism evidence="1 2">
    <name type="scientific">Candida boidinii</name>
    <name type="common">Yeast</name>
    <dbReference type="NCBI Taxonomy" id="5477"/>
    <lineage>
        <taxon>Eukaryota</taxon>
        <taxon>Fungi</taxon>
        <taxon>Dikarya</taxon>
        <taxon>Ascomycota</taxon>
        <taxon>Saccharomycotina</taxon>
        <taxon>Pichiomycetes</taxon>
        <taxon>Pichiales</taxon>
        <taxon>Pichiaceae</taxon>
        <taxon>Ogataea</taxon>
        <taxon>Ogataea/Candida clade</taxon>
    </lineage>
</organism>
<protein>
    <submittedName>
        <fullName evidence="1">Unnamed protein product</fullName>
    </submittedName>
</protein>
<sequence length="304" mass="35050">MFQCCFGDVCGEDWFHEECIMGIKPGDVVREKANQKSSSTPGVNKLDSLTETGLDADEENAKKKEKEKEKMKENFDNSSNIIDVSDNEDDDEDEDEDVLPLPGFPILESFDSLVCWKCVNKYKSALIELKDIWVDTVYHVKAKNLEDRELAIQKFLNLNDNEEGKIIKRQKLSLEDINIPFTIFLPEDYKDKLQEIVNQSSNESKNLKYSNLVKLLKRFPFLYLDDPVYEPPEDEDDDDDNSSIFDLGAKALSKMPQEQVLEGVQAYENIKSKLTSFLRPFAEQGNIVTEEEIRNFFSKQIKDK</sequence>
<dbReference type="Proteomes" id="UP001165101">
    <property type="component" value="Unassembled WGS sequence"/>
</dbReference>
<gene>
    <name evidence="1" type="ORF">Cboi01_000182600</name>
</gene>
<evidence type="ECO:0000313" key="1">
    <source>
        <dbReference type="EMBL" id="GME90393.1"/>
    </source>
</evidence>
<comment type="caution">
    <text evidence="1">The sequence shown here is derived from an EMBL/GenBank/DDBJ whole genome shotgun (WGS) entry which is preliminary data.</text>
</comment>